<evidence type="ECO:0000256" key="2">
    <source>
        <dbReference type="SAM" id="Phobius"/>
    </source>
</evidence>
<gene>
    <name evidence="4" type="ORF">LPMP_302610</name>
</gene>
<dbReference type="EMBL" id="CP009399">
    <property type="protein sequence ID" value="AIO00484.1"/>
    <property type="molecule type" value="Genomic_DNA"/>
</dbReference>
<keyword evidence="2" id="KW-0812">Transmembrane</keyword>
<sequence length="366" mass="39236">MGVATVRTRWGRALLPASSVVLLALLMVMCSRANADVIDLPLCAEKHGFAGEFNDHYTIAVEKAPAAGEAVILVARAFPLSFGNLLAQWLYLNVTYRISEGAQLTKTSDNNGILELANVAAGTNIEVRVVRVRSDGPVPFRFFSFYANNPACHVEVAPENSFVAPVPHKLSAAPQPPLTMFFKTVLPPTVNALIVHISADGRTAQQFSTADKVYTSGDLVPAGSGGAVLFAYSPPLESMGLPYCFTTVSVSYGDWQEGDSTRPSVQPTSNSSGDSSASKPPTSQSMSVLRRLLWGFLLMFLVYQAAVSAYNYCVLGERDVMNILPCAESVTTGARTVRLATLRGIGVAQCNKEGYNSLQNPDDPYA</sequence>
<dbReference type="AlphaFoldDB" id="A0A088RWS9"/>
<organism evidence="4 5">
    <name type="scientific">Leishmania panamensis</name>
    <dbReference type="NCBI Taxonomy" id="5679"/>
    <lineage>
        <taxon>Eukaryota</taxon>
        <taxon>Discoba</taxon>
        <taxon>Euglenozoa</taxon>
        <taxon>Kinetoplastea</taxon>
        <taxon>Metakinetoplastina</taxon>
        <taxon>Trypanosomatida</taxon>
        <taxon>Trypanosomatidae</taxon>
        <taxon>Leishmaniinae</taxon>
        <taxon>Leishmania</taxon>
        <taxon>Leishmania guyanensis species complex</taxon>
    </lineage>
</organism>
<reference evidence="4 5" key="1">
    <citation type="journal article" date="2015" name="Sci. Rep.">
        <title>The genome of Leishmania panamensis: insights into genomics of the L. (Viannia) subgenus.</title>
        <authorList>
            <person name="Llanes A."/>
            <person name="Restrepo C.M."/>
            <person name="Vecchio G.D."/>
            <person name="Anguizola F.J."/>
            <person name="Lleonart R."/>
        </authorList>
    </citation>
    <scope>NUCLEOTIDE SEQUENCE [LARGE SCALE GENOMIC DNA]</scope>
    <source>
        <strain evidence="4 5">MHOM/PA/94/PSC-1</strain>
    </source>
</reference>
<keyword evidence="3" id="KW-0732">Signal</keyword>
<evidence type="ECO:0000313" key="4">
    <source>
        <dbReference type="EMBL" id="AIO00484.1"/>
    </source>
</evidence>
<evidence type="ECO:0000256" key="3">
    <source>
        <dbReference type="SAM" id="SignalP"/>
    </source>
</evidence>
<evidence type="ECO:0000313" key="5">
    <source>
        <dbReference type="Proteomes" id="UP000063063"/>
    </source>
</evidence>
<feature type="transmembrane region" description="Helical" evidence="2">
    <location>
        <begin position="292"/>
        <end position="313"/>
    </location>
</feature>
<dbReference type="VEuPathDB" id="TriTrypDB:LPAL13_300030800"/>
<dbReference type="Proteomes" id="UP000063063">
    <property type="component" value="Chromosome 30"/>
</dbReference>
<feature type="chain" id="PRO_5001839134" evidence="3">
    <location>
        <begin position="36"/>
        <end position="366"/>
    </location>
</feature>
<keyword evidence="2" id="KW-0472">Membrane</keyword>
<name>A0A088RWS9_LEIPA</name>
<dbReference type="GeneID" id="22577314"/>
<feature type="compositionally biased region" description="Polar residues" evidence="1">
    <location>
        <begin position="261"/>
        <end position="283"/>
    </location>
</feature>
<evidence type="ECO:0000256" key="1">
    <source>
        <dbReference type="SAM" id="MobiDB-lite"/>
    </source>
</evidence>
<keyword evidence="5" id="KW-1185">Reference proteome</keyword>
<dbReference type="RefSeq" id="XP_010701284.1">
    <property type="nucleotide sequence ID" value="XM_010702982.1"/>
</dbReference>
<dbReference type="OrthoDB" id="272737at2759"/>
<accession>A0A088RWS9</accession>
<feature type="signal peptide" evidence="3">
    <location>
        <begin position="1"/>
        <end position="35"/>
    </location>
</feature>
<dbReference type="VEuPathDB" id="TriTrypDB:LPMP_302610"/>
<proteinExistence type="predicted"/>
<dbReference type="eggNOG" id="ENOG502S1UV">
    <property type="taxonomic scope" value="Eukaryota"/>
</dbReference>
<dbReference type="KEGG" id="lpan:LPMP_302610"/>
<protein>
    <submittedName>
        <fullName evidence="4">Uncharacterized protein</fullName>
    </submittedName>
</protein>
<feature type="region of interest" description="Disordered" evidence="1">
    <location>
        <begin position="256"/>
        <end position="283"/>
    </location>
</feature>
<keyword evidence="2" id="KW-1133">Transmembrane helix</keyword>